<name>A0ABQ4DIX4_9CELL</name>
<dbReference type="EMBL" id="BONP01000004">
    <property type="protein sequence ID" value="GIG39310.1"/>
    <property type="molecule type" value="Genomic_DNA"/>
</dbReference>
<dbReference type="RefSeq" id="WP_203671898.1">
    <property type="nucleotide sequence ID" value="NZ_BONP01000004.1"/>
</dbReference>
<protein>
    <recommendedName>
        <fullName evidence="3">DUF4259 domain-containing protein</fullName>
    </recommendedName>
</protein>
<organism evidence="1 2">
    <name type="scientific">Cellulomonas phragmiteti</name>
    <dbReference type="NCBI Taxonomy" id="478780"/>
    <lineage>
        <taxon>Bacteria</taxon>
        <taxon>Bacillati</taxon>
        <taxon>Actinomycetota</taxon>
        <taxon>Actinomycetes</taxon>
        <taxon>Micrococcales</taxon>
        <taxon>Cellulomonadaceae</taxon>
        <taxon>Cellulomonas</taxon>
    </lineage>
</organism>
<reference evidence="1 2" key="1">
    <citation type="submission" date="2021-01" db="EMBL/GenBank/DDBJ databases">
        <title>Whole genome shotgun sequence of Cellulomonas phragmiteti NBRC 110785.</title>
        <authorList>
            <person name="Komaki H."/>
            <person name="Tamura T."/>
        </authorList>
    </citation>
    <scope>NUCLEOTIDE SEQUENCE [LARGE SCALE GENOMIC DNA]</scope>
    <source>
        <strain evidence="1 2">NBRC 110785</strain>
    </source>
</reference>
<evidence type="ECO:0008006" key="3">
    <source>
        <dbReference type="Google" id="ProtNLM"/>
    </source>
</evidence>
<gene>
    <name evidence="1" type="ORF">Cph01nite_10720</name>
</gene>
<evidence type="ECO:0000313" key="1">
    <source>
        <dbReference type="EMBL" id="GIG39310.1"/>
    </source>
</evidence>
<accession>A0ABQ4DIX4</accession>
<sequence length="97" mass="10222">MSPEALVRVRARIEEPDQPVELVALEAAAELADPVLLPALEALALAWEDDEDEYTQAVALAIARCDPGAAESASQIEQQLVTAVDERVASTGGRPGT</sequence>
<keyword evidence="2" id="KW-1185">Reference proteome</keyword>
<evidence type="ECO:0000313" key="2">
    <source>
        <dbReference type="Proteomes" id="UP000614741"/>
    </source>
</evidence>
<proteinExistence type="predicted"/>
<dbReference type="Proteomes" id="UP000614741">
    <property type="component" value="Unassembled WGS sequence"/>
</dbReference>
<comment type="caution">
    <text evidence="1">The sequence shown here is derived from an EMBL/GenBank/DDBJ whole genome shotgun (WGS) entry which is preliminary data.</text>
</comment>